<feature type="region of interest" description="Disordered" evidence="1">
    <location>
        <begin position="38"/>
        <end position="61"/>
    </location>
</feature>
<accession>A0A834K9V8</accession>
<sequence length="84" mass="9260">MAETEIPLDRFERMAPASTSAAHFEGIRLPWEKLPRSLESKGTASTKPLSRGTGSFLADPRCEASLSPGIPELLPSWHTMHHHP</sequence>
<evidence type="ECO:0000256" key="1">
    <source>
        <dbReference type="SAM" id="MobiDB-lite"/>
    </source>
</evidence>
<protein>
    <submittedName>
        <fullName evidence="2">Uncharacterized protein</fullName>
    </submittedName>
</protein>
<evidence type="ECO:0000313" key="3">
    <source>
        <dbReference type="Proteomes" id="UP000614350"/>
    </source>
</evidence>
<dbReference type="EMBL" id="JACSEA010000004">
    <property type="protein sequence ID" value="KAF7402763.1"/>
    <property type="molecule type" value="Genomic_DNA"/>
</dbReference>
<organism evidence="2 3">
    <name type="scientific">Vespula vulgaris</name>
    <name type="common">Yellow jacket</name>
    <name type="synonym">Wasp</name>
    <dbReference type="NCBI Taxonomy" id="7454"/>
    <lineage>
        <taxon>Eukaryota</taxon>
        <taxon>Metazoa</taxon>
        <taxon>Ecdysozoa</taxon>
        <taxon>Arthropoda</taxon>
        <taxon>Hexapoda</taxon>
        <taxon>Insecta</taxon>
        <taxon>Pterygota</taxon>
        <taxon>Neoptera</taxon>
        <taxon>Endopterygota</taxon>
        <taxon>Hymenoptera</taxon>
        <taxon>Apocrita</taxon>
        <taxon>Aculeata</taxon>
        <taxon>Vespoidea</taxon>
        <taxon>Vespidae</taxon>
        <taxon>Vespinae</taxon>
        <taxon>Vespula</taxon>
    </lineage>
</organism>
<proteinExistence type="predicted"/>
<reference evidence="2" key="1">
    <citation type="journal article" date="2020" name="G3 (Bethesda)">
        <title>High-Quality Assemblies for Three Invasive Social Wasps from the &lt;i&gt;Vespula&lt;/i&gt; Genus.</title>
        <authorList>
            <person name="Harrop T.W.R."/>
            <person name="Guhlin J."/>
            <person name="McLaughlin G.M."/>
            <person name="Permina E."/>
            <person name="Stockwell P."/>
            <person name="Gilligan J."/>
            <person name="Le Lec M.F."/>
            <person name="Gruber M.A.M."/>
            <person name="Quinn O."/>
            <person name="Lovegrove M."/>
            <person name="Duncan E.J."/>
            <person name="Remnant E.J."/>
            <person name="Van Eeckhoven J."/>
            <person name="Graham B."/>
            <person name="Knapp R.A."/>
            <person name="Langford K.W."/>
            <person name="Kronenberg Z."/>
            <person name="Press M.O."/>
            <person name="Eacker S.M."/>
            <person name="Wilson-Rankin E.E."/>
            <person name="Purcell J."/>
            <person name="Lester P.J."/>
            <person name="Dearden P.K."/>
        </authorList>
    </citation>
    <scope>NUCLEOTIDE SEQUENCE</scope>
    <source>
        <strain evidence="2">Marl-1</strain>
    </source>
</reference>
<comment type="caution">
    <text evidence="2">The sequence shown here is derived from an EMBL/GenBank/DDBJ whole genome shotgun (WGS) entry which is preliminary data.</text>
</comment>
<gene>
    <name evidence="2" type="ORF">HZH66_005030</name>
</gene>
<dbReference type="Proteomes" id="UP000614350">
    <property type="component" value="Unassembled WGS sequence"/>
</dbReference>
<evidence type="ECO:0000313" key="2">
    <source>
        <dbReference type="EMBL" id="KAF7402763.1"/>
    </source>
</evidence>
<keyword evidence="3" id="KW-1185">Reference proteome</keyword>
<name>A0A834K9V8_VESVU</name>
<dbReference type="AlphaFoldDB" id="A0A834K9V8"/>